<dbReference type="InterPro" id="IPR000569">
    <property type="entry name" value="HECT_dom"/>
</dbReference>
<comment type="catalytic activity">
    <reaction evidence="1">
        <text>S-ubiquitinyl-[E2 ubiquitin-conjugating enzyme]-L-cysteine + [acceptor protein]-L-lysine = [E2 ubiquitin-conjugating enzyme]-L-cysteine + N(6)-ubiquitinyl-[acceptor protein]-L-lysine.</text>
        <dbReference type="EC" id="2.3.2.26"/>
    </reaction>
</comment>
<protein>
    <recommendedName>
        <fullName evidence="2">HECT-type E3 ubiquitin transferase</fullName>
        <ecNumber evidence="2">2.3.2.26</ecNumber>
    </recommendedName>
</protein>
<dbReference type="PROSITE" id="PS50237">
    <property type="entry name" value="HECT"/>
    <property type="match status" value="1"/>
</dbReference>
<evidence type="ECO:0000256" key="6">
    <source>
        <dbReference type="SAM" id="MobiDB-lite"/>
    </source>
</evidence>
<reference evidence="9" key="1">
    <citation type="submission" date="2025-08" db="UniProtKB">
        <authorList>
            <consortium name="RefSeq"/>
        </authorList>
    </citation>
    <scope>IDENTIFICATION</scope>
    <source>
        <tissue evidence="9">Whole Larva</tissue>
    </source>
</reference>
<evidence type="ECO:0000256" key="2">
    <source>
        <dbReference type="ARBA" id="ARBA00012485"/>
    </source>
</evidence>
<accession>A0ABM1NF21</accession>
<feature type="active site" description="Glycyl thioester intermediate" evidence="5">
    <location>
        <position position="919"/>
    </location>
</feature>
<dbReference type="SMART" id="SM00119">
    <property type="entry name" value="HECTc"/>
    <property type="match status" value="1"/>
</dbReference>
<dbReference type="EC" id="2.3.2.26" evidence="2"/>
<gene>
    <name evidence="9" type="primary">LOC108568703</name>
</gene>
<dbReference type="PANTHER" id="PTHR45700:SF2">
    <property type="entry name" value="UBIQUITIN-PROTEIN LIGASE E3C"/>
    <property type="match status" value="1"/>
</dbReference>
<dbReference type="InterPro" id="IPR035983">
    <property type="entry name" value="Hect_E3_ubiquitin_ligase"/>
</dbReference>
<dbReference type="RefSeq" id="XP_017785421.1">
    <property type="nucleotide sequence ID" value="XM_017929932.1"/>
</dbReference>
<evidence type="ECO:0000256" key="5">
    <source>
        <dbReference type="PROSITE-ProRule" id="PRU00104"/>
    </source>
</evidence>
<keyword evidence="4 5" id="KW-0833">Ubl conjugation pathway</keyword>
<evidence type="ECO:0000256" key="4">
    <source>
        <dbReference type="ARBA" id="ARBA00022786"/>
    </source>
</evidence>
<sequence length="951" mass="110693">MAYKMSYAFDGNHRSRPEQNLSGSSRKNTRDILLQRAHDERQKRQAERLRLKSTGVIQSYARSYLARKKAKQEQRELFDKSECSEQQLISKLLFFYDPETDVFRLISTCEQLIARQENVMQTMSQNGSYSWLIKRLLANCLKLISKPKSTPVVSNFLDIFSQNCNVLSYLIGKGYYKEFRTHLHENEDVDYSKRMINRPFEYISASNCKMLDEYLKYFMMPHITYKIKNYLIPYLDKHNKFPYSAFISFMKNKRFDTCNNILYSLLALEPKSYVHNSDSILILSRLSCDLHTMSNSLEARDADSDSDTDMMEINDEDVTLQDFLLLFNKTERVKNILSYFSDNCDDMQVVESLTKLCHSMLLVFREPIRKFMLLYMLTLRGTFLNKLWGWIKKREDLITNSPNAWKDAQIPISVFCNMFTFYTETITDSETTDASETFTLAELKSMCELLKSVTLNMIEMAFPLCRTSPKVKVSPDTLHLYNSTLKTVKMLHTLDVRKNFCDPDFWTSRRIAISPDLTKRDYLSKTLAPFSGIILDEDYEVYPPLSTIEQRSLAMLQKLPFMIEFSQRVMILRQMCFYSLGNTETRFRSDFYLDNALTVRRNYLYEDAFDKFSSKDDEDMKHRVRIQFINNVGLEEAGIDGGGIFKEFINEVIKTAFDPNRGFFLLTADNTLYPNPQVHLLVPNFADHYYFIGRLVGKAILENILVDLPLAEFFLAKILVDRASAHYLKSLDPVLYRNLLYLRDYQGDVQDLGLDFTLVNNDLGETRVIELKPNGANIPVTNYNRLEYIHRLADLKLNTQIKKQCAAFRHGIHSVVPLQWLRLFNHNELQIIIAGDFQEMDIEDLRLHTAYGGEFTDEHPIIVSFWKILRSFTDTQKKMLLKFVTSCSRPPLLGFKELNPSFCIQSSGSDDRMPTASTCLNLLKLPLIKDEETLRKKLVAAIEQQAGFELS</sequence>
<evidence type="ECO:0000313" key="9">
    <source>
        <dbReference type="RefSeq" id="XP_017785421.1"/>
    </source>
</evidence>
<dbReference type="PANTHER" id="PTHR45700">
    <property type="entry name" value="UBIQUITIN-PROTEIN LIGASE E3C"/>
    <property type="match status" value="1"/>
</dbReference>
<evidence type="ECO:0000256" key="3">
    <source>
        <dbReference type="ARBA" id="ARBA00022679"/>
    </source>
</evidence>
<feature type="region of interest" description="Disordered" evidence="6">
    <location>
        <begin position="8"/>
        <end position="29"/>
    </location>
</feature>
<dbReference type="Gene3D" id="3.90.1750.10">
    <property type="entry name" value="Hect, E3 ligase catalytic domains"/>
    <property type="match status" value="1"/>
</dbReference>
<dbReference type="Proteomes" id="UP000695000">
    <property type="component" value="Unplaced"/>
</dbReference>
<dbReference type="Gene3D" id="3.30.2160.10">
    <property type="entry name" value="Hect, E3 ligase catalytic domain"/>
    <property type="match status" value="1"/>
</dbReference>
<evidence type="ECO:0000313" key="8">
    <source>
        <dbReference type="Proteomes" id="UP000695000"/>
    </source>
</evidence>
<organism evidence="8 9">
    <name type="scientific">Nicrophorus vespilloides</name>
    <name type="common">Boreal carrion beetle</name>
    <dbReference type="NCBI Taxonomy" id="110193"/>
    <lineage>
        <taxon>Eukaryota</taxon>
        <taxon>Metazoa</taxon>
        <taxon>Ecdysozoa</taxon>
        <taxon>Arthropoda</taxon>
        <taxon>Hexapoda</taxon>
        <taxon>Insecta</taxon>
        <taxon>Pterygota</taxon>
        <taxon>Neoptera</taxon>
        <taxon>Endopterygota</taxon>
        <taxon>Coleoptera</taxon>
        <taxon>Polyphaga</taxon>
        <taxon>Staphyliniformia</taxon>
        <taxon>Silphidae</taxon>
        <taxon>Nicrophorinae</taxon>
        <taxon>Nicrophorus</taxon>
    </lineage>
</organism>
<dbReference type="GO" id="GO:0016874">
    <property type="term" value="F:ligase activity"/>
    <property type="evidence" value="ECO:0007669"/>
    <property type="project" value="UniProtKB-KW"/>
</dbReference>
<keyword evidence="9" id="KW-0436">Ligase</keyword>
<dbReference type="SUPFAM" id="SSF56204">
    <property type="entry name" value="Hect, E3 ligase catalytic domain"/>
    <property type="match status" value="1"/>
</dbReference>
<name>A0ABM1NF21_NICVS</name>
<dbReference type="InterPro" id="IPR044611">
    <property type="entry name" value="E3A/B/C-like"/>
</dbReference>
<dbReference type="PROSITE" id="PS50096">
    <property type="entry name" value="IQ"/>
    <property type="match status" value="1"/>
</dbReference>
<proteinExistence type="predicted"/>
<feature type="domain" description="HECT" evidence="7">
    <location>
        <begin position="616"/>
        <end position="951"/>
    </location>
</feature>
<dbReference type="Gene3D" id="3.30.2410.10">
    <property type="entry name" value="Hect, E3 ligase catalytic domain"/>
    <property type="match status" value="1"/>
</dbReference>
<dbReference type="CDD" id="cd00078">
    <property type="entry name" value="HECTc"/>
    <property type="match status" value="1"/>
</dbReference>
<evidence type="ECO:0000256" key="1">
    <source>
        <dbReference type="ARBA" id="ARBA00000885"/>
    </source>
</evidence>
<keyword evidence="3" id="KW-0808">Transferase</keyword>
<dbReference type="GeneID" id="108568703"/>
<dbReference type="Pfam" id="PF00632">
    <property type="entry name" value="HECT"/>
    <property type="match status" value="1"/>
</dbReference>
<evidence type="ECO:0000259" key="7">
    <source>
        <dbReference type="PROSITE" id="PS50237"/>
    </source>
</evidence>
<keyword evidence="8" id="KW-1185">Reference proteome</keyword>